<feature type="region of interest" description="Disordered" evidence="1">
    <location>
        <begin position="416"/>
        <end position="501"/>
    </location>
</feature>
<feature type="compositionally biased region" description="Polar residues" evidence="1">
    <location>
        <begin position="391"/>
        <end position="400"/>
    </location>
</feature>
<sequence>MKPPHQRRNLSAVHSEDNNSPQQVIDANTSLSNRRQLHRRNVSDADNDFSKIQLDSSDDYYATLKKKTQSNSFHALNRSTSRESTKINNPAMSRPKSSKSFHVIRSQSNAPSTTVCKVHPDVSHSTDDKCPKCTVILMKAAAKELERRAAELELDRLEMEEDLMETKKKKKLRDRKLVNSLRGRRHSDKGEKDDDGATVAVQGEGEQRRNELDSMLLWSSAIEKVSSHKMKSKSPSPPPPPRTSDKETRPKKQHQRPPLTRQFSLGQVAQSNDVSSLPSTHQESLIKIARLREGDGAFVMRSDSVWTYATLRTRESGPDACLVFTVNGRGATKKFPLEQWAKYVKLVNEEAVEDSDDEDEIRSIVSLDMESESSDGEEVVSAEVSPDHRTSSNTSPSGATMSEPFGVDFEISSHRLSESHPSVLHSSTATSSTTSPTEEKKRSHRSRVSFDIPRESTSRFASSLHSSTSSAGAYYGDDDGETPAHLIREPEEEVDLEDEDAKAKVELVEDFLNTKPRSTSQLSASFHASSSAKVPSRPKLSSSFHAPPPRPRHRRQSLSNLNAVPKAESRRAQKRWSEPDKEKDDDGIDDLPQKSKSFHNYRKGEGGVPKKNWRDLNAGGTISMKRDSFFSALKSIHDKRESVLVSPLTK</sequence>
<feature type="compositionally biased region" description="Low complexity" evidence="1">
    <location>
        <begin position="518"/>
        <end position="532"/>
    </location>
</feature>
<feature type="compositionally biased region" description="Basic and acidic residues" evidence="1">
    <location>
        <begin position="118"/>
        <end position="128"/>
    </location>
</feature>
<dbReference type="KEGG" id="tps:THAPSDRAFT_20596"/>
<dbReference type="Proteomes" id="UP000001449">
    <property type="component" value="Chromosome 1"/>
</dbReference>
<feature type="compositionally biased region" description="Polar residues" evidence="1">
    <location>
        <begin position="105"/>
        <end position="115"/>
    </location>
</feature>
<feature type="compositionally biased region" description="Acidic residues" evidence="1">
    <location>
        <begin position="369"/>
        <end position="380"/>
    </location>
</feature>
<dbReference type="AlphaFoldDB" id="B8BSX9"/>
<keyword evidence="3" id="KW-1185">Reference proteome</keyword>
<feature type="compositionally biased region" description="Low complexity" evidence="1">
    <location>
        <begin position="458"/>
        <end position="470"/>
    </location>
</feature>
<feature type="region of interest" description="Disordered" evidence="1">
    <location>
        <begin position="513"/>
        <end position="612"/>
    </location>
</feature>
<feature type="compositionally biased region" description="Acidic residues" evidence="1">
    <location>
        <begin position="490"/>
        <end position="500"/>
    </location>
</feature>
<dbReference type="eggNOG" id="ENOG502QZ27">
    <property type="taxonomic scope" value="Eukaryota"/>
</dbReference>
<name>B8BSX9_THAPS</name>
<evidence type="ECO:0000256" key="1">
    <source>
        <dbReference type="SAM" id="MobiDB-lite"/>
    </source>
</evidence>
<feature type="compositionally biased region" description="Low complexity" evidence="1">
    <location>
        <begin position="426"/>
        <end position="436"/>
    </location>
</feature>
<gene>
    <name evidence="2" type="ORF">THAPSDRAFT_20596</name>
</gene>
<feature type="compositionally biased region" description="Basic and acidic residues" evidence="1">
    <location>
        <begin position="567"/>
        <end position="584"/>
    </location>
</feature>
<feature type="region of interest" description="Disordered" evidence="1">
    <location>
        <begin position="225"/>
        <end position="281"/>
    </location>
</feature>
<feature type="compositionally biased region" description="Polar residues" evidence="1">
    <location>
        <begin position="69"/>
        <end position="79"/>
    </location>
</feature>
<feature type="region of interest" description="Disordered" evidence="1">
    <location>
        <begin position="367"/>
        <end position="404"/>
    </location>
</feature>
<feature type="region of interest" description="Disordered" evidence="1">
    <location>
        <begin position="166"/>
        <end position="213"/>
    </location>
</feature>
<dbReference type="RefSeq" id="XP_002286564.1">
    <property type="nucleotide sequence ID" value="XM_002286528.1"/>
</dbReference>
<evidence type="ECO:0000313" key="2">
    <source>
        <dbReference type="EMBL" id="EED96205.1"/>
    </source>
</evidence>
<accession>B8BSX9</accession>
<reference evidence="2 3" key="1">
    <citation type="journal article" date="2004" name="Science">
        <title>The genome of the diatom Thalassiosira pseudonana: ecology, evolution, and metabolism.</title>
        <authorList>
            <person name="Armbrust E.V."/>
            <person name="Berges J.A."/>
            <person name="Bowler C."/>
            <person name="Green B.R."/>
            <person name="Martinez D."/>
            <person name="Putnam N.H."/>
            <person name="Zhou S."/>
            <person name="Allen A.E."/>
            <person name="Apt K.E."/>
            <person name="Bechner M."/>
            <person name="Brzezinski M.A."/>
            <person name="Chaal B.K."/>
            <person name="Chiovitti A."/>
            <person name="Davis A.K."/>
            <person name="Demarest M.S."/>
            <person name="Detter J.C."/>
            <person name="Glavina T."/>
            <person name="Goodstein D."/>
            <person name="Hadi M.Z."/>
            <person name="Hellsten U."/>
            <person name="Hildebrand M."/>
            <person name="Jenkins B.D."/>
            <person name="Jurka J."/>
            <person name="Kapitonov V.V."/>
            <person name="Kroger N."/>
            <person name="Lau W.W."/>
            <person name="Lane T.W."/>
            <person name="Larimer F.W."/>
            <person name="Lippmeier J.C."/>
            <person name="Lucas S."/>
            <person name="Medina M."/>
            <person name="Montsant A."/>
            <person name="Obornik M."/>
            <person name="Parker M.S."/>
            <person name="Palenik B."/>
            <person name="Pazour G.J."/>
            <person name="Richardson P.M."/>
            <person name="Rynearson T.A."/>
            <person name="Saito M.A."/>
            <person name="Schwartz D.C."/>
            <person name="Thamatrakoln K."/>
            <person name="Valentin K."/>
            <person name="Vardi A."/>
            <person name="Wilkerson F.P."/>
            <person name="Rokhsar D.S."/>
        </authorList>
    </citation>
    <scope>NUCLEOTIDE SEQUENCE [LARGE SCALE GENOMIC DNA]</scope>
    <source>
        <strain evidence="2 3">CCMP1335</strain>
    </source>
</reference>
<feature type="region of interest" description="Disordered" evidence="1">
    <location>
        <begin position="1"/>
        <end position="35"/>
    </location>
</feature>
<evidence type="ECO:0000313" key="3">
    <source>
        <dbReference type="Proteomes" id="UP000001449"/>
    </source>
</evidence>
<dbReference type="HOGENOM" id="CLU_421836_0_0_1"/>
<dbReference type="EMBL" id="CM000638">
    <property type="protein sequence ID" value="EED96205.1"/>
    <property type="molecule type" value="Genomic_DNA"/>
</dbReference>
<dbReference type="PaxDb" id="35128-Thaps20596"/>
<feature type="compositionally biased region" description="Polar residues" evidence="1">
    <location>
        <begin position="261"/>
        <end position="281"/>
    </location>
</feature>
<reference evidence="2 3" key="2">
    <citation type="journal article" date="2008" name="Nature">
        <title>The Phaeodactylum genome reveals the evolutionary history of diatom genomes.</title>
        <authorList>
            <person name="Bowler C."/>
            <person name="Allen A.E."/>
            <person name="Badger J.H."/>
            <person name="Grimwood J."/>
            <person name="Jabbari K."/>
            <person name="Kuo A."/>
            <person name="Maheswari U."/>
            <person name="Martens C."/>
            <person name="Maumus F."/>
            <person name="Otillar R.P."/>
            <person name="Rayko E."/>
            <person name="Salamov A."/>
            <person name="Vandepoele K."/>
            <person name="Beszteri B."/>
            <person name="Gruber A."/>
            <person name="Heijde M."/>
            <person name="Katinka M."/>
            <person name="Mock T."/>
            <person name="Valentin K."/>
            <person name="Verret F."/>
            <person name="Berges J.A."/>
            <person name="Brownlee C."/>
            <person name="Cadoret J.P."/>
            <person name="Chiovitti A."/>
            <person name="Choi C.J."/>
            <person name="Coesel S."/>
            <person name="De Martino A."/>
            <person name="Detter J.C."/>
            <person name="Durkin C."/>
            <person name="Falciatore A."/>
            <person name="Fournet J."/>
            <person name="Haruta M."/>
            <person name="Huysman M.J."/>
            <person name="Jenkins B.D."/>
            <person name="Jiroutova K."/>
            <person name="Jorgensen R.E."/>
            <person name="Joubert Y."/>
            <person name="Kaplan A."/>
            <person name="Kroger N."/>
            <person name="Kroth P.G."/>
            <person name="La Roche J."/>
            <person name="Lindquist E."/>
            <person name="Lommer M."/>
            <person name="Martin-Jezequel V."/>
            <person name="Lopez P.J."/>
            <person name="Lucas S."/>
            <person name="Mangogna M."/>
            <person name="McGinnis K."/>
            <person name="Medlin L.K."/>
            <person name="Montsant A."/>
            <person name="Oudot-Le Secq M.P."/>
            <person name="Napoli C."/>
            <person name="Obornik M."/>
            <person name="Parker M.S."/>
            <person name="Petit J.L."/>
            <person name="Porcel B.M."/>
            <person name="Poulsen N."/>
            <person name="Robison M."/>
            <person name="Rychlewski L."/>
            <person name="Rynearson T.A."/>
            <person name="Schmutz J."/>
            <person name="Shapiro H."/>
            <person name="Siaut M."/>
            <person name="Stanley M."/>
            <person name="Sussman M.R."/>
            <person name="Taylor A.R."/>
            <person name="Vardi A."/>
            <person name="von Dassow P."/>
            <person name="Vyverman W."/>
            <person name="Willis A."/>
            <person name="Wyrwicz L.S."/>
            <person name="Rokhsar D.S."/>
            <person name="Weissenbach J."/>
            <person name="Armbrust E.V."/>
            <person name="Green B.R."/>
            <person name="Van de Peer Y."/>
            <person name="Grigoriev I.V."/>
        </authorList>
    </citation>
    <scope>NUCLEOTIDE SEQUENCE [LARGE SCALE GENOMIC DNA]</scope>
    <source>
        <strain evidence="2 3">CCMP1335</strain>
    </source>
</reference>
<proteinExistence type="predicted"/>
<dbReference type="InParanoid" id="B8BSX9"/>
<feature type="region of interest" description="Disordered" evidence="1">
    <location>
        <begin position="68"/>
        <end position="128"/>
    </location>
</feature>
<protein>
    <submittedName>
        <fullName evidence="2">Uncharacterized protein</fullName>
    </submittedName>
</protein>
<organism evidence="2 3">
    <name type="scientific">Thalassiosira pseudonana</name>
    <name type="common">Marine diatom</name>
    <name type="synonym">Cyclotella nana</name>
    <dbReference type="NCBI Taxonomy" id="35128"/>
    <lineage>
        <taxon>Eukaryota</taxon>
        <taxon>Sar</taxon>
        <taxon>Stramenopiles</taxon>
        <taxon>Ochrophyta</taxon>
        <taxon>Bacillariophyta</taxon>
        <taxon>Coscinodiscophyceae</taxon>
        <taxon>Thalassiosirophycidae</taxon>
        <taxon>Thalassiosirales</taxon>
        <taxon>Thalassiosiraceae</taxon>
        <taxon>Thalassiosira</taxon>
    </lineage>
</organism>
<feature type="compositionally biased region" description="Polar residues" evidence="1">
    <location>
        <begin position="18"/>
        <end position="34"/>
    </location>
</feature>
<dbReference type="GeneID" id="7445686"/>